<proteinExistence type="predicted"/>
<evidence type="ECO:0000313" key="1">
    <source>
        <dbReference type="EMBL" id="WVX67711.1"/>
    </source>
</evidence>
<accession>A0ABZ2C8L0</accession>
<evidence type="ECO:0000313" key="2">
    <source>
        <dbReference type="Proteomes" id="UP001330434"/>
    </source>
</evidence>
<keyword evidence="2" id="KW-1185">Reference proteome</keyword>
<sequence length="58" mass="6387">MNSGYHGYGYGGYGDENSNAYLYVPSNGNFLNQALQHLGGSFLLSANQNKPLKKKIFK</sequence>
<dbReference type="EMBL" id="CP133270">
    <property type="protein sequence ID" value="WVX67711.1"/>
    <property type="molecule type" value="Genomic_DNA"/>
</dbReference>
<organism evidence="1 2">
    <name type="scientific">Candidatus Bealeia paramacronuclearis</name>
    <dbReference type="NCBI Taxonomy" id="1921001"/>
    <lineage>
        <taxon>Bacteria</taxon>
        <taxon>Pseudomonadati</taxon>
        <taxon>Pseudomonadota</taxon>
        <taxon>Alphaproteobacteria</taxon>
        <taxon>Holosporales</taxon>
        <taxon>Holosporaceae</taxon>
        <taxon>Candidatus Bealeia</taxon>
    </lineage>
</organism>
<gene>
    <name evidence="1" type="ORF">Bealeia1_01927</name>
</gene>
<protein>
    <submittedName>
        <fullName evidence="1">Uncharacterized protein</fullName>
    </submittedName>
</protein>
<dbReference type="Proteomes" id="UP001330434">
    <property type="component" value="Chromosome"/>
</dbReference>
<name>A0ABZ2C8L0_9PROT</name>
<reference evidence="1 2" key="1">
    <citation type="journal article" date="2024" name="Environ. Microbiol.">
        <title>Novel evolutionary insights on the interactions of the Holosporales (Alphaproteobacteria) with eukaryotic hosts from comparative genomics.</title>
        <authorList>
            <person name="Giovannini M."/>
            <person name="Petroni G."/>
            <person name="Castelli M."/>
        </authorList>
    </citation>
    <scope>NUCLEOTIDE SEQUENCE [LARGE SCALE GENOMIC DNA]</scope>
    <source>
        <strain evidence="1 2">US_Bl 15I1</strain>
    </source>
</reference>